<dbReference type="InterPro" id="IPR008969">
    <property type="entry name" value="CarboxyPept-like_regulatory"/>
</dbReference>
<dbReference type="NCBIfam" id="TIGR04183">
    <property type="entry name" value="Por_Secre_tail"/>
    <property type="match status" value="1"/>
</dbReference>
<protein>
    <recommendedName>
        <fullName evidence="2">FlgD Ig-like domain-containing protein</fullName>
    </recommendedName>
</protein>
<evidence type="ECO:0000313" key="1">
    <source>
        <dbReference type="EMBL" id="SVA31616.1"/>
    </source>
</evidence>
<dbReference type="Pfam" id="PF13620">
    <property type="entry name" value="CarboxypepD_reg"/>
    <property type="match status" value="1"/>
</dbReference>
<dbReference type="Gene3D" id="2.60.40.10">
    <property type="entry name" value="Immunoglobulins"/>
    <property type="match status" value="1"/>
</dbReference>
<dbReference type="SUPFAM" id="SSF49464">
    <property type="entry name" value="Carboxypeptidase regulatory domain-like"/>
    <property type="match status" value="3"/>
</dbReference>
<proteinExistence type="predicted"/>
<dbReference type="Gene3D" id="2.60.40.1120">
    <property type="entry name" value="Carboxypeptidase-like, regulatory domain"/>
    <property type="match status" value="1"/>
</dbReference>
<dbReference type="InterPro" id="IPR026444">
    <property type="entry name" value="Secre_tail"/>
</dbReference>
<name>A0A381UTZ6_9ZZZZ</name>
<accession>A0A381UTZ6</accession>
<evidence type="ECO:0008006" key="2">
    <source>
        <dbReference type="Google" id="ProtNLM"/>
    </source>
</evidence>
<reference evidence="1" key="1">
    <citation type="submission" date="2018-05" db="EMBL/GenBank/DDBJ databases">
        <authorList>
            <person name="Lanie J.A."/>
            <person name="Ng W.-L."/>
            <person name="Kazmierczak K.M."/>
            <person name="Andrzejewski T.M."/>
            <person name="Davidsen T.M."/>
            <person name="Wayne K.J."/>
            <person name="Tettelin H."/>
            <person name="Glass J.I."/>
            <person name="Rusch D."/>
            <person name="Podicherti R."/>
            <person name="Tsui H.-C.T."/>
            <person name="Winkler M.E."/>
        </authorList>
    </citation>
    <scope>NUCLEOTIDE SEQUENCE</scope>
</reference>
<dbReference type="EMBL" id="UINC01007136">
    <property type="protein sequence ID" value="SVA31616.1"/>
    <property type="molecule type" value="Genomic_DNA"/>
</dbReference>
<dbReference type="SUPFAM" id="SSF49265">
    <property type="entry name" value="Fibronectin type III"/>
    <property type="match status" value="1"/>
</dbReference>
<dbReference type="InterPro" id="IPR036116">
    <property type="entry name" value="FN3_sf"/>
</dbReference>
<dbReference type="InterPro" id="IPR013783">
    <property type="entry name" value="Ig-like_fold"/>
</dbReference>
<sequence length="717" mass="81403">MMMSHPGDWIGGGSGLNNGQVFVSYFDDYWNFIGMDVSEPMDTSYAAGEWHYMSVISEVPDGTIWVNIGVRYNQVHGSDGSEGHGSIYYDNVQAFTSASDVHTVQIYGMTEQPEIDEYGEHIGSAPLPNTTVYVWNENYFIEVMSDDYGWWFADVPVNQTYYVTGGYVEGFYESSFEEIFACDNYYYNYYDYCYYYDCSNCYDYCYYDDYGYYYCYEYCYDDYYYDYCDNQVNVYFTPNAEMWFDVQGQVTDASGNPVYDAQVRLNNHDTDQNYWTGTDYMGYFIIHVPYGMYDAHTSMSGYMITHEYGVEVMSEGVFLSLTIEAAELTGAVEGLVIFHGNPPEDPAGLWIWSEDYSTGGAANENGFYSVPLPDGIYNIWVGAPNYEGFYQENAFEIAGNTVIFNVELYEHGFAGAPQIVDLHDIPNDQGRQMRSVWSPGIPGNWEYFTQYSIWRKVNGAPVELWDYVETVPWHGMDEPYAAVVATLGDSSMHGIYESTFMVTAHTEDINIWFDSQPVSGYSIDNLHPGTPMSLVYSHDPGAVSLSWSGPEDEDFSHHNIYRQDIASSDPAIVFTTVDSFYVDQEVTDAGAYEYWVTAVDLSGLESEASNSVSAVLSADENLGLPTEFALKQNYPNPFNPSTQIQYALPEETRVVISIYDLMGRKVRTLVNDVQDAGYRTVIWNSTNNMGRLVSAGVYIYSIQAGDFVQNRKMVLMK</sequence>
<dbReference type="Gene3D" id="2.60.40.4070">
    <property type="match status" value="1"/>
</dbReference>
<dbReference type="AlphaFoldDB" id="A0A381UTZ6"/>
<gene>
    <name evidence="1" type="ORF">METZ01_LOCUS84470</name>
</gene>
<organism evidence="1">
    <name type="scientific">marine metagenome</name>
    <dbReference type="NCBI Taxonomy" id="408172"/>
    <lineage>
        <taxon>unclassified sequences</taxon>
        <taxon>metagenomes</taxon>
        <taxon>ecological metagenomes</taxon>
    </lineage>
</organism>